<dbReference type="PANTHER" id="PTHR45658:SF134">
    <property type="entry name" value="GATA TYPE ZINC FINGER TRANSCRIPTION FACTOR FAMILY PROTEIN"/>
    <property type="match status" value="1"/>
</dbReference>
<dbReference type="EMBL" id="BMAC01000733">
    <property type="protein sequence ID" value="GFQ02229.1"/>
    <property type="molecule type" value="Genomic_DNA"/>
</dbReference>
<feature type="domain" description="GATA-type" evidence="11">
    <location>
        <begin position="140"/>
        <end position="176"/>
    </location>
</feature>
<evidence type="ECO:0000256" key="9">
    <source>
        <dbReference type="PROSITE-ProRule" id="PRU00094"/>
    </source>
</evidence>
<evidence type="ECO:0000313" key="12">
    <source>
        <dbReference type="EMBL" id="GFQ02229.1"/>
    </source>
</evidence>
<evidence type="ECO:0000256" key="8">
    <source>
        <dbReference type="ARBA" id="ARBA00023163"/>
    </source>
</evidence>
<evidence type="ECO:0000256" key="3">
    <source>
        <dbReference type="ARBA" id="ARBA00022771"/>
    </source>
</evidence>
<dbReference type="InterPro" id="IPR013088">
    <property type="entry name" value="Znf_NHR/GATA"/>
</dbReference>
<evidence type="ECO:0000256" key="1">
    <source>
        <dbReference type="ARBA" id="ARBA00005694"/>
    </source>
</evidence>
<evidence type="ECO:0000256" key="6">
    <source>
        <dbReference type="ARBA" id="ARBA00023125"/>
    </source>
</evidence>
<evidence type="ECO:0000259" key="11">
    <source>
        <dbReference type="PROSITE" id="PS50114"/>
    </source>
</evidence>
<keyword evidence="8" id="KW-0804">Transcription</keyword>
<dbReference type="GO" id="GO:0005634">
    <property type="term" value="C:nucleus"/>
    <property type="evidence" value="ECO:0007669"/>
    <property type="project" value="TreeGrafter"/>
</dbReference>
<accession>A0A830CXB6</accession>
<dbReference type="AlphaFoldDB" id="A0A830CXB6"/>
<comment type="similarity">
    <text evidence="1">Belongs to the type IV zinc-finger family. Class A subfamily.</text>
</comment>
<evidence type="ECO:0000313" key="13">
    <source>
        <dbReference type="Proteomes" id="UP000653305"/>
    </source>
</evidence>
<gene>
    <name evidence="12" type="ORF">PHJA_002366800</name>
</gene>
<organism evidence="12 13">
    <name type="scientific">Phtheirospermum japonicum</name>
    <dbReference type="NCBI Taxonomy" id="374723"/>
    <lineage>
        <taxon>Eukaryota</taxon>
        <taxon>Viridiplantae</taxon>
        <taxon>Streptophyta</taxon>
        <taxon>Embryophyta</taxon>
        <taxon>Tracheophyta</taxon>
        <taxon>Spermatophyta</taxon>
        <taxon>Magnoliopsida</taxon>
        <taxon>eudicotyledons</taxon>
        <taxon>Gunneridae</taxon>
        <taxon>Pentapetalae</taxon>
        <taxon>asterids</taxon>
        <taxon>lamiids</taxon>
        <taxon>Lamiales</taxon>
        <taxon>Orobanchaceae</taxon>
        <taxon>Orobanchaceae incertae sedis</taxon>
        <taxon>Phtheirospermum</taxon>
    </lineage>
</organism>
<keyword evidence="2" id="KW-0479">Metal-binding</keyword>
<name>A0A830CXB6_9LAMI</name>
<keyword evidence="4" id="KW-0862">Zinc</keyword>
<dbReference type="Pfam" id="PF00320">
    <property type="entry name" value="GATA"/>
    <property type="match status" value="1"/>
</dbReference>
<dbReference type="InterPro" id="IPR051140">
    <property type="entry name" value="GATA_TF"/>
</dbReference>
<dbReference type="OrthoDB" id="2162994at2759"/>
<dbReference type="InterPro" id="IPR000679">
    <property type="entry name" value="Znf_GATA"/>
</dbReference>
<dbReference type="SUPFAM" id="SSF57716">
    <property type="entry name" value="Glucocorticoid receptor-like (DNA-binding domain)"/>
    <property type="match status" value="1"/>
</dbReference>
<evidence type="ECO:0000256" key="4">
    <source>
        <dbReference type="ARBA" id="ARBA00022833"/>
    </source>
</evidence>
<dbReference type="Proteomes" id="UP000653305">
    <property type="component" value="Unassembled WGS sequence"/>
</dbReference>
<dbReference type="GO" id="GO:0030154">
    <property type="term" value="P:cell differentiation"/>
    <property type="evidence" value="ECO:0007669"/>
    <property type="project" value="TreeGrafter"/>
</dbReference>
<keyword evidence="5" id="KW-0805">Transcription regulation</keyword>
<protein>
    <submittedName>
        <fullName evidence="12">Gata transcription factor 11</fullName>
    </submittedName>
</protein>
<feature type="region of interest" description="Disordered" evidence="10">
    <location>
        <begin position="110"/>
        <end position="136"/>
    </location>
</feature>
<evidence type="ECO:0000256" key="10">
    <source>
        <dbReference type="SAM" id="MobiDB-lite"/>
    </source>
</evidence>
<keyword evidence="3 9" id="KW-0863">Zinc-finger</keyword>
<dbReference type="GO" id="GO:0043565">
    <property type="term" value="F:sequence-specific DNA binding"/>
    <property type="evidence" value="ECO:0007669"/>
    <property type="project" value="InterPro"/>
</dbReference>
<dbReference type="GO" id="GO:0008270">
    <property type="term" value="F:zinc ion binding"/>
    <property type="evidence" value="ECO:0007669"/>
    <property type="project" value="UniProtKB-KW"/>
</dbReference>
<evidence type="ECO:0000256" key="7">
    <source>
        <dbReference type="ARBA" id="ARBA00023159"/>
    </source>
</evidence>
<keyword evidence="6" id="KW-0238">DNA-binding</keyword>
<evidence type="ECO:0000256" key="5">
    <source>
        <dbReference type="ARBA" id="ARBA00023015"/>
    </source>
</evidence>
<keyword evidence="13" id="KW-1185">Reference proteome</keyword>
<evidence type="ECO:0000256" key="2">
    <source>
        <dbReference type="ARBA" id="ARBA00022723"/>
    </source>
</evidence>
<dbReference type="PROSITE" id="PS50114">
    <property type="entry name" value="GATA_ZN_FINGER_2"/>
    <property type="match status" value="1"/>
</dbReference>
<reference evidence="12" key="1">
    <citation type="submission" date="2020-07" db="EMBL/GenBank/DDBJ databases">
        <title>Ethylene signaling mediates host invasion by parasitic plants.</title>
        <authorList>
            <person name="Yoshida S."/>
        </authorList>
    </citation>
    <scope>NUCLEOTIDE SEQUENCE</scope>
    <source>
        <strain evidence="12">Okayama</strain>
    </source>
</reference>
<dbReference type="Gene3D" id="3.30.50.10">
    <property type="entry name" value="Erythroid Transcription Factor GATA-1, subunit A"/>
    <property type="match status" value="1"/>
</dbReference>
<dbReference type="SMART" id="SM00401">
    <property type="entry name" value="ZnF_GATA"/>
    <property type="match status" value="1"/>
</dbReference>
<dbReference type="GO" id="GO:0006355">
    <property type="term" value="P:regulation of DNA-templated transcription"/>
    <property type="evidence" value="ECO:0007669"/>
    <property type="project" value="InterPro"/>
</dbReference>
<sequence length="231" mass="26008">MSVVEPGNCWDAIPNGIPGDEEFDKFSIFWIFLWRVWKMMGLCLIGISPSRIAVYCWSSRAINSRPTWLNPLAHVSFNPTNSLSPKNLAFSKTKALSRSSKVVVGPARLTSIPRKDNKDKKKKLPPGPEVENSLQAPSCPAVSKRCTHCQVTKTPQWREGPLDPKTLYNTCGVHYRSGHLFPEYRPAVSLTFIPALYSNSHKKVVEMKSKGKDLKAKTEEPSASHNWILFR</sequence>
<keyword evidence="7" id="KW-0010">Activator</keyword>
<dbReference type="PANTHER" id="PTHR45658">
    <property type="entry name" value="GATA TRANSCRIPTION FACTOR"/>
    <property type="match status" value="1"/>
</dbReference>
<proteinExistence type="inferred from homology"/>
<comment type="caution">
    <text evidence="12">The sequence shown here is derived from an EMBL/GenBank/DDBJ whole genome shotgun (WGS) entry which is preliminary data.</text>
</comment>